<evidence type="ECO:0000313" key="4">
    <source>
        <dbReference type="Proteomes" id="UP000546235"/>
    </source>
</evidence>
<name>A0A7K6T652_CALNI</name>
<keyword evidence="2" id="KW-0472">Membrane</keyword>
<dbReference type="EMBL" id="VZSB01001832">
    <property type="protein sequence ID" value="NWX05306.1"/>
    <property type="molecule type" value="Genomic_DNA"/>
</dbReference>
<organism evidence="3 4">
    <name type="scientific">Caloenas nicobarica</name>
    <name type="common">Nicobar pigeon</name>
    <dbReference type="NCBI Taxonomy" id="187106"/>
    <lineage>
        <taxon>Eukaryota</taxon>
        <taxon>Metazoa</taxon>
        <taxon>Chordata</taxon>
        <taxon>Craniata</taxon>
        <taxon>Vertebrata</taxon>
        <taxon>Euteleostomi</taxon>
        <taxon>Archelosauria</taxon>
        <taxon>Archosauria</taxon>
        <taxon>Dinosauria</taxon>
        <taxon>Saurischia</taxon>
        <taxon>Theropoda</taxon>
        <taxon>Coelurosauria</taxon>
        <taxon>Aves</taxon>
        <taxon>Neognathae</taxon>
        <taxon>Neoaves</taxon>
        <taxon>Columbimorphae</taxon>
        <taxon>Columbiformes</taxon>
        <taxon>Columbidae</taxon>
        <taxon>Caloenas</taxon>
    </lineage>
</organism>
<gene>
    <name evidence="3" type="primary">Evi2b</name>
    <name evidence="3" type="ORF">CALNIC_R15545</name>
</gene>
<feature type="region of interest" description="Disordered" evidence="1">
    <location>
        <begin position="160"/>
        <end position="280"/>
    </location>
</feature>
<feature type="compositionally biased region" description="Pro residues" evidence="1">
    <location>
        <begin position="214"/>
        <end position="228"/>
    </location>
</feature>
<keyword evidence="2" id="KW-1133">Transmembrane helix</keyword>
<feature type="transmembrane region" description="Helical" evidence="2">
    <location>
        <begin position="85"/>
        <end position="108"/>
    </location>
</feature>
<reference evidence="3 4" key="1">
    <citation type="submission" date="2019-09" db="EMBL/GenBank/DDBJ databases">
        <title>Bird 10,000 Genomes (B10K) Project - Family phase.</title>
        <authorList>
            <person name="Zhang G."/>
        </authorList>
    </citation>
    <scope>NUCLEOTIDE SEQUENCE [LARGE SCALE GENOMIC DNA]</scope>
    <source>
        <strain evidence="3">OUT-0007</strain>
        <tissue evidence="3">Blood</tissue>
    </source>
</reference>
<keyword evidence="4" id="KW-1185">Reference proteome</keyword>
<dbReference type="GO" id="GO:0045660">
    <property type="term" value="P:positive regulation of neutrophil differentiation"/>
    <property type="evidence" value="ECO:0007669"/>
    <property type="project" value="TreeGrafter"/>
</dbReference>
<dbReference type="AlphaFoldDB" id="A0A7K6T652"/>
<dbReference type="Proteomes" id="UP000546235">
    <property type="component" value="Unassembled WGS sequence"/>
</dbReference>
<feature type="compositionally biased region" description="Basic and acidic residues" evidence="1">
    <location>
        <begin position="229"/>
        <end position="251"/>
    </location>
</feature>
<comment type="caution">
    <text evidence="3">The sequence shown here is derived from an EMBL/GenBank/DDBJ whole genome shotgun (WGS) entry which is preliminary data.</text>
</comment>
<evidence type="ECO:0000313" key="3">
    <source>
        <dbReference type="EMBL" id="NWX05306.1"/>
    </source>
</evidence>
<dbReference type="InterPro" id="IPR033239">
    <property type="entry name" value="EVI2B"/>
</dbReference>
<evidence type="ECO:0000256" key="2">
    <source>
        <dbReference type="SAM" id="Phobius"/>
    </source>
</evidence>
<sequence length="280" mass="29900">MANNQVILVLFYGEIWKSLSTVIPLQVSMNERNAYTSTRSPREDKAPLYPRQETGLILPSPGAALTVTAAAPFPEASPEPSDSSWVAALIIGIILTSMLISISIIVLWKCCKRPVPVDSNWAGRSPFADGDTPDVFLDPEQATKRSSVLFMLPWKMKQETNLQQDPTASEKPPGCGSSKESGAGCPGASAPQPAAGPPPCSEPPARAPGSCTPPAAPPEPLDLPPPPDWLRDPAEDHGPEPSEGQERHSGPEEPLPPPPESPSQEMHEPPPQLPQPQHPL</sequence>
<feature type="compositionally biased region" description="Pro residues" evidence="1">
    <location>
        <begin position="194"/>
        <end position="206"/>
    </location>
</feature>
<feature type="compositionally biased region" description="Pro residues" evidence="1">
    <location>
        <begin position="269"/>
        <end position="280"/>
    </location>
</feature>
<dbReference type="GO" id="GO:2000035">
    <property type="term" value="P:regulation of stem cell division"/>
    <property type="evidence" value="ECO:0007669"/>
    <property type="project" value="TreeGrafter"/>
</dbReference>
<feature type="compositionally biased region" description="Low complexity" evidence="1">
    <location>
        <begin position="181"/>
        <end position="193"/>
    </location>
</feature>
<feature type="non-terminal residue" evidence="3">
    <location>
        <position position="1"/>
    </location>
</feature>
<feature type="non-terminal residue" evidence="3">
    <location>
        <position position="280"/>
    </location>
</feature>
<dbReference type="PANTHER" id="PTHR15384">
    <property type="entry name" value="PROTEIN EVI2B"/>
    <property type="match status" value="1"/>
</dbReference>
<protein>
    <submittedName>
        <fullName evidence="3">EVI2B protein</fullName>
    </submittedName>
</protein>
<keyword evidence="2" id="KW-0812">Transmembrane</keyword>
<proteinExistence type="predicted"/>
<dbReference type="PANTHER" id="PTHR15384:SF0">
    <property type="entry name" value="PROTEIN EVI2B"/>
    <property type="match status" value="1"/>
</dbReference>
<accession>A0A7K6T652</accession>
<evidence type="ECO:0000256" key="1">
    <source>
        <dbReference type="SAM" id="MobiDB-lite"/>
    </source>
</evidence>